<dbReference type="InParanoid" id="A2DPM6"/>
<dbReference type="AlphaFoldDB" id="A2DPM6"/>
<keyword evidence="2" id="KW-1185">Reference proteome</keyword>
<dbReference type="EMBL" id="DS113228">
    <property type="protein sequence ID" value="EAY17626.1"/>
    <property type="molecule type" value="Genomic_DNA"/>
</dbReference>
<organism evidence="1 2">
    <name type="scientific">Trichomonas vaginalis (strain ATCC PRA-98 / G3)</name>
    <dbReference type="NCBI Taxonomy" id="412133"/>
    <lineage>
        <taxon>Eukaryota</taxon>
        <taxon>Metamonada</taxon>
        <taxon>Parabasalia</taxon>
        <taxon>Trichomonadida</taxon>
        <taxon>Trichomonadidae</taxon>
        <taxon>Trichomonas</taxon>
    </lineage>
</organism>
<dbReference type="Proteomes" id="UP000001542">
    <property type="component" value="Unassembled WGS sequence"/>
</dbReference>
<dbReference type="InterPro" id="IPR053139">
    <property type="entry name" value="Surface_bspA-like"/>
</dbReference>
<dbReference type="InterPro" id="IPR026906">
    <property type="entry name" value="LRR_5"/>
</dbReference>
<dbReference type="KEGG" id="tva:4775633"/>
<dbReference type="VEuPathDB" id="TrichDB:TVAG_235070"/>
<gene>
    <name evidence="1" type="ORF">TVAG_235070</name>
</gene>
<name>A2DPM6_TRIV3</name>
<reference evidence="1" key="2">
    <citation type="journal article" date="2007" name="Science">
        <title>Draft genome sequence of the sexually transmitted pathogen Trichomonas vaginalis.</title>
        <authorList>
            <person name="Carlton J.M."/>
            <person name="Hirt R.P."/>
            <person name="Silva J.C."/>
            <person name="Delcher A.L."/>
            <person name="Schatz M."/>
            <person name="Zhao Q."/>
            <person name="Wortman J.R."/>
            <person name="Bidwell S.L."/>
            <person name="Alsmark U.C.M."/>
            <person name="Besteiro S."/>
            <person name="Sicheritz-Ponten T."/>
            <person name="Noel C.J."/>
            <person name="Dacks J.B."/>
            <person name="Foster P.G."/>
            <person name="Simillion C."/>
            <person name="Van de Peer Y."/>
            <person name="Miranda-Saavedra D."/>
            <person name="Barton G.J."/>
            <person name="Westrop G.D."/>
            <person name="Mueller S."/>
            <person name="Dessi D."/>
            <person name="Fiori P.L."/>
            <person name="Ren Q."/>
            <person name="Paulsen I."/>
            <person name="Zhang H."/>
            <person name="Bastida-Corcuera F.D."/>
            <person name="Simoes-Barbosa A."/>
            <person name="Brown M.T."/>
            <person name="Hayes R.D."/>
            <person name="Mukherjee M."/>
            <person name="Okumura C.Y."/>
            <person name="Schneider R."/>
            <person name="Smith A.J."/>
            <person name="Vanacova S."/>
            <person name="Villalvazo M."/>
            <person name="Haas B.J."/>
            <person name="Pertea M."/>
            <person name="Feldblyum T.V."/>
            <person name="Utterback T.R."/>
            <person name="Shu C.L."/>
            <person name="Osoegawa K."/>
            <person name="de Jong P.J."/>
            <person name="Hrdy I."/>
            <person name="Horvathova L."/>
            <person name="Zubacova Z."/>
            <person name="Dolezal P."/>
            <person name="Malik S.B."/>
            <person name="Logsdon J.M. Jr."/>
            <person name="Henze K."/>
            <person name="Gupta A."/>
            <person name="Wang C.C."/>
            <person name="Dunne R.L."/>
            <person name="Upcroft J.A."/>
            <person name="Upcroft P."/>
            <person name="White O."/>
            <person name="Salzberg S.L."/>
            <person name="Tang P."/>
            <person name="Chiu C.-H."/>
            <person name="Lee Y.-S."/>
            <person name="Embley T.M."/>
            <person name="Coombs G.H."/>
            <person name="Mottram J.C."/>
            <person name="Tachezy J."/>
            <person name="Fraser-Liggett C.M."/>
            <person name="Johnson P.J."/>
        </authorList>
    </citation>
    <scope>NUCLEOTIDE SEQUENCE [LARGE SCALE GENOMIC DNA]</scope>
    <source>
        <strain evidence="1">G3</strain>
    </source>
</reference>
<dbReference type="Gene3D" id="3.80.10.10">
    <property type="entry name" value="Ribonuclease Inhibitor"/>
    <property type="match status" value="3"/>
</dbReference>
<evidence type="ECO:0000313" key="2">
    <source>
        <dbReference type="Proteomes" id="UP000001542"/>
    </source>
</evidence>
<sequence>MNSINVDTKNIYFTSDGKAIYSNSNTLIYCASNVGTTFTVPSNVPVIGEGAFVSSQCQTIILPNELKEIKYFAFANSKITRIDIPDSVTDIASSCFISCPNLEYVKLPINLKSINASCFKACSSLKSIVIPDNVTVIEKNAFANCPKVNLMFAEGSQVSINDQGLIIDKDELYISQCVNAEATTIQIPNTVTIIKKSAFKGKSKLQTLSLIDVTSSLTTIEEYAFYGCTSLTSIPDISQVTSFGLSCFHYCNLQGSLTFSSSTLFTDELAFAINKNIQELHFNNAESITISKNAFSSCISISSLTFPTSSSVKKLMSLTQLKLCDFCFYNCPNIQSITLPGAVTTLGASCFRNTGLNFISFKGNVLGQTDIPSYCFQDCISLTSFSFPSNVDTIGTGAFINTSISELNLPDSIKSLKPLCFSNCLSLRSLTISSNSLLESIGNGVFKGCTHFRSISPFENKFYTCMNSAIYNVDLSSIILFPPASDQKFFSFSDRVRIIEDGTFSGCKNLELVLIPDNSIETIGSSAFEYCTNLISINIPKCVQSIGVDAFIGCDRLKCGSLLRTRHDHTPT</sequence>
<dbReference type="InterPro" id="IPR032675">
    <property type="entry name" value="LRR_dom_sf"/>
</dbReference>
<dbReference type="SUPFAM" id="SSF52058">
    <property type="entry name" value="L domain-like"/>
    <property type="match status" value="2"/>
</dbReference>
<dbReference type="STRING" id="5722.A2DPM6"/>
<dbReference type="OrthoDB" id="6363818at2759"/>
<proteinExistence type="predicted"/>
<evidence type="ECO:0000313" key="1">
    <source>
        <dbReference type="EMBL" id="EAY17626.1"/>
    </source>
</evidence>
<dbReference type="PANTHER" id="PTHR45661">
    <property type="entry name" value="SURFACE ANTIGEN"/>
    <property type="match status" value="1"/>
</dbReference>
<dbReference type="Pfam" id="PF13306">
    <property type="entry name" value="LRR_5"/>
    <property type="match status" value="4"/>
</dbReference>
<dbReference type="VEuPathDB" id="TrichDB:TVAGG3_0935170"/>
<dbReference type="PANTHER" id="PTHR45661:SF3">
    <property type="entry name" value="IG-LIKE DOMAIN-CONTAINING PROTEIN"/>
    <property type="match status" value="1"/>
</dbReference>
<accession>A2DPM6</accession>
<dbReference type="RefSeq" id="XP_001329761.1">
    <property type="nucleotide sequence ID" value="XM_001329726.1"/>
</dbReference>
<protein>
    <submittedName>
        <fullName evidence="1">Surface antigen BspA-like</fullName>
    </submittedName>
</protein>
<reference evidence="1" key="1">
    <citation type="submission" date="2006-10" db="EMBL/GenBank/DDBJ databases">
        <authorList>
            <person name="Amadeo P."/>
            <person name="Zhao Q."/>
            <person name="Wortman J."/>
            <person name="Fraser-Liggett C."/>
            <person name="Carlton J."/>
        </authorList>
    </citation>
    <scope>NUCLEOTIDE SEQUENCE</scope>
    <source>
        <strain evidence="1">G3</strain>
    </source>
</reference>